<keyword evidence="3" id="KW-1185">Reference proteome</keyword>
<evidence type="ECO:0000313" key="2">
    <source>
        <dbReference type="EMBL" id="CAK9106775.1"/>
    </source>
</evidence>
<evidence type="ECO:0000313" key="3">
    <source>
        <dbReference type="Proteomes" id="UP001642464"/>
    </source>
</evidence>
<dbReference type="InterPro" id="IPR022742">
    <property type="entry name" value="Hydrolase_4"/>
</dbReference>
<dbReference type="Gene3D" id="3.40.50.1820">
    <property type="entry name" value="alpha/beta hydrolase"/>
    <property type="match status" value="1"/>
</dbReference>
<dbReference type="EMBL" id="CAXAMM010042796">
    <property type="protein sequence ID" value="CAK9106775.1"/>
    <property type="molecule type" value="Genomic_DNA"/>
</dbReference>
<dbReference type="InterPro" id="IPR051044">
    <property type="entry name" value="MAG_DAG_Lipase"/>
</dbReference>
<name>A0ABP0S363_9DINO</name>
<gene>
    <name evidence="2" type="ORF">SCF082_LOCUS49727</name>
</gene>
<sequence>MGSGDLFLHFPAEWARRGALVLVPDLPGHGRSDGLLTYVPDWWAWVDQIWESIGMMLAEEAGGSLPTFVSGASLGGGLAVCLCLKQPKFFQGAILLCPMLTVSDELKPPWIVQQVFKRIIAPLIPLWPITPVKELSAYDFRESHHGEQLLKENPLSMMGLAPRLGTGREFGFTYPDWLDEHLSEMRTPFIIMHGNADKITDPETSKRLYKESTTVDKTLKLYDGVYHAELLFCLPGSFKGIEWTAEEVKATTTCMEDGAAWMAERC</sequence>
<evidence type="ECO:0000259" key="1">
    <source>
        <dbReference type="Pfam" id="PF12146"/>
    </source>
</evidence>
<reference evidence="2 3" key="1">
    <citation type="submission" date="2024-02" db="EMBL/GenBank/DDBJ databases">
        <authorList>
            <person name="Chen Y."/>
            <person name="Shah S."/>
            <person name="Dougan E. K."/>
            <person name="Thang M."/>
            <person name="Chan C."/>
        </authorList>
    </citation>
    <scope>NUCLEOTIDE SEQUENCE [LARGE SCALE GENOMIC DNA]</scope>
</reference>
<dbReference type="InterPro" id="IPR029058">
    <property type="entry name" value="AB_hydrolase_fold"/>
</dbReference>
<dbReference type="Proteomes" id="UP001642464">
    <property type="component" value="Unassembled WGS sequence"/>
</dbReference>
<protein>
    <submittedName>
        <fullName evidence="2">Caffeoylshikimate esterase (Lysophospholipase 2) (LysoPL2)</fullName>
    </submittedName>
</protein>
<dbReference type="Pfam" id="PF12146">
    <property type="entry name" value="Hydrolase_4"/>
    <property type="match status" value="1"/>
</dbReference>
<proteinExistence type="predicted"/>
<accession>A0ABP0S363</accession>
<comment type="caution">
    <text evidence="2">The sequence shown here is derived from an EMBL/GenBank/DDBJ whole genome shotgun (WGS) entry which is preliminary data.</text>
</comment>
<dbReference type="SUPFAM" id="SSF53474">
    <property type="entry name" value="alpha/beta-Hydrolases"/>
    <property type="match status" value="1"/>
</dbReference>
<dbReference type="PANTHER" id="PTHR11614">
    <property type="entry name" value="PHOSPHOLIPASE-RELATED"/>
    <property type="match status" value="1"/>
</dbReference>
<feature type="domain" description="Serine aminopeptidase S33" evidence="1">
    <location>
        <begin position="7"/>
        <end position="228"/>
    </location>
</feature>
<organism evidence="2 3">
    <name type="scientific">Durusdinium trenchii</name>
    <dbReference type="NCBI Taxonomy" id="1381693"/>
    <lineage>
        <taxon>Eukaryota</taxon>
        <taxon>Sar</taxon>
        <taxon>Alveolata</taxon>
        <taxon>Dinophyceae</taxon>
        <taxon>Suessiales</taxon>
        <taxon>Symbiodiniaceae</taxon>
        <taxon>Durusdinium</taxon>
    </lineage>
</organism>
<dbReference type="PRINTS" id="PR00111">
    <property type="entry name" value="ABHYDROLASE"/>
</dbReference>
<dbReference type="InterPro" id="IPR000073">
    <property type="entry name" value="AB_hydrolase_1"/>
</dbReference>